<gene>
    <name evidence="5" type="ORF">BIN_B_03748</name>
</gene>
<dbReference type="Gene3D" id="3.40.50.1820">
    <property type="entry name" value="alpha/beta hydrolase"/>
    <property type="match status" value="1"/>
</dbReference>
<dbReference type="InterPro" id="IPR000675">
    <property type="entry name" value="Cutinase/axe"/>
</dbReference>
<proteinExistence type="inferred from homology"/>
<protein>
    <submittedName>
        <fullName evidence="5">Cutinase</fullName>
    </submittedName>
</protein>
<sequence>MVFARGTGEPPGVGETGQGFVNSLRSKIGPKSMVVYAVDYPATTDFPTAVDGVNDAGMHVEHTAVDCPKTKMVLGGFSQGAAVMGYVTSAAIPDGAPEDAPRPMPAEVADHVAAITLFGTPSAQFINSIGAPPLIIGPLYVAKTIQLCSAGDPVCSNGGDWAAHNAYTDDGMVEEAATFAAGRL</sequence>
<dbReference type="AlphaFoldDB" id="A0A653EU41"/>
<dbReference type="EMBL" id="LR589108">
    <property type="protein sequence ID" value="VTP00829.1"/>
    <property type="molecule type" value="Genomic_DNA"/>
</dbReference>
<dbReference type="SMART" id="SM01110">
    <property type="entry name" value="Cutinase"/>
    <property type="match status" value="1"/>
</dbReference>
<dbReference type="PANTHER" id="PTHR33630:SF9">
    <property type="entry name" value="CUTINASE 4"/>
    <property type="match status" value="1"/>
</dbReference>
<keyword evidence="3" id="KW-0378">Hydrolase</keyword>
<dbReference type="SUPFAM" id="SSF53474">
    <property type="entry name" value="alpha/beta-Hydrolases"/>
    <property type="match status" value="1"/>
</dbReference>
<evidence type="ECO:0000256" key="3">
    <source>
        <dbReference type="ARBA" id="ARBA00022801"/>
    </source>
</evidence>
<dbReference type="GO" id="GO:0052689">
    <property type="term" value="F:carboxylic ester hydrolase activity"/>
    <property type="evidence" value="ECO:0007669"/>
    <property type="project" value="UniProtKB-KW"/>
</dbReference>
<organism evidence="5">
    <name type="scientific">Mycobacterium riyadhense</name>
    <dbReference type="NCBI Taxonomy" id="486698"/>
    <lineage>
        <taxon>Bacteria</taxon>
        <taxon>Bacillati</taxon>
        <taxon>Actinomycetota</taxon>
        <taxon>Actinomycetes</taxon>
        <taxon>Mycobacteriales</taxon>
        <taxon>Mycobacteriaceae</taxon>
        <taxon>Mycobacterium</taxon>
    </lineage>
</organism>
<keyword evidence="4" id="KW-1015">Disulfide bond</keyword>
<evidence type="ECO:0000313" key="5">
    <source>
        <dbReference type="EMBL" id="VTP00829.1"/>
    </source>
</evidence>
<dbReference type="PANTHER" id="PTHR33630">
    <property type="entry name" value="CUTINASE RV1984C-RELATED-RELATED"/>
    <property type="match status" value="1"/>
</dbReference>
<name>A0A653EU41_9MYCO</name>
<accession>A0A653EU41</accession>
<evidence type="ECO:0000256" key="4">
    <source>
        <dbReference type="ARBA" id="ARBA00023157"/>
    </source>
</evidence>
<reference evidence="5" key="1">
    <citation type="submission" date="2019-05" db="EMBL/GenBank/DDBJ databases">
        <authorList>
            <person name="Naeem R."/>
            <person name="Antony C."/>
            <person name="Guan Q."/>
        </authorList>
    </citation>
    <scope>NUCLEOTIDE SEQUENCE</scope>
    <source>
        <strain evidence="5">2</strain>
    </source>
</reference>
<evidence type="ECO:0000256" key="2">
    <source>
        <dbReference type="ARBA" id="ARBA00022487"/>
    </source>
</evidence>
<dbReference type="InterPro" id="IPR029058">
    <property type="entry name" value="AB_hydrolase_fold"/>
</dbReference>
<keyword evidence="2" id="KW-0719">Serine esterase</keyword>
<evidence type="ECO:0000256" key="1">
    <source>
        <dbReference type="ARBA" id="ARBA00007534"/>
    </source>
</evidence>
<comment type="similarity">
    <text evidence="1">Belongs to the cutinase family.</text>
</comment>
<dbReference type="Pfam" id="PF01083">
    <property type="entry name" value="Cutinase"/>
    <property type="match status" value="1"/>
</dbReference>